<evidence type="ECO:0000256" key="2">
    <source>
        <dbReference type="ARBA" id="ARBA00022884"/>
    </source>
</evidence>
<evidence type="ECO:0000313" key="4">
    <source>
        <dbReference type="EMBL" id="ALA98440.1"/>
    </source>
</evidence>
<dbReference type="KEGG" id="skn:SKUN_001582"/>
<dbReference type="GO" id="GO:0070930">
    <property type="term" value="P:trans-translation-dependent protein tagging"/>
    <property type="evidence" value="ECO:0007669"/>
    <property type="project" value="TreeGrafter"/>
</dbReference>
<name>A0A0K2JIL4_SPIKU</name>
<evidence type="ECO:0000256" key="3">
    <source>
        <dbReference type="HAMAP-Rule" id="MF_00023"/>
    </source>
</evidence>
<dbReference type="HAMAP" id="MF_00023">
    <property type="entry name" value="SmpB"/>
    <property type="match status" value="1"/>
</dbReference>
<dbReference type="Pfam" id="PF01668">
    <property type="entry name" value="SmpB"/>
    <property type="match status" value="1"/>
</dbReference>
<keyword evidence="2 3" id="KW-0694">RNA-binding</keyword>
<dbReference type="SUPFAM" id="SSF74982">
    <property type="entry name" value="Small protein B (SmpB)"/>
    <property type="match status" value="1"/>
</dbReference>
<sequence length="143" mass="17083">MLTITINKKARYNYEIIETYEAGIVLTGSEIKSIRNNDVSINEAFVIIRKNEAFVINMIIAKYKFSTLYALDADRTRKLLLHKKEIKKILQRIKLERFTLVPLKLYLKNNYAKLEIALVRGKKNYDKRETIKQRDNERLRRKY</sequence>
<dbReference type="NCBIfam" id="TIGR00086">
    <property type="entry name" value="smpB"/>
    <property type="match status" value="1"/>
</dbReference>
<organism evidence="4 5">
    <name type="scientific">Spiroplasma kunkelii CR2-3x</name>
    <dbReference type="NCBI Taxonomy" id="273035"/>
    <lineage>
        <taxon>Bacteria</taxon>
        <taxon>Bacillati</taxon>
        <taxon>Mycoplasmatota</taxon>
        <taxon>Mollicutes</taxon>
        <taxon>Entomoplasmatales</taxon>
        <taxon>Spiroplasmataceae</taxon>
        <taxon>Spiroplasma</taxon>
    </lineage>
</organism>
<dbReference type="PATRIC" id="fig|273035.7.peg.1948"/>
<protein>
    <recommendedName>
        <fullName evidence="3">SsrA-binding protein</fullName>
    </recommendedName>
    <alternativeName>
        <fullName evidence="3">Small protein B</fullName>
    </alternativeName>
</protein>
<dbReference type="OrthoDB" id="9805462at2"/>
<comment type="subcellular location">
    <subcellularLocation>
        <location evidence="3">Cytoplasm</location>
    </subcellularLocation>
    <text evidence="3">The tmRNA-SmpB complex associates with stalled 70S ribosomes.</text>
</comment>
<gene>
    <name evidence="3 4" type="primary">smpB</name>
    <name evidence="4" type="ORF">SKUN_001582</name>
</gene>
<keyword evidence="5" id="KW-1185">Reference proteome</keyword>
<dbReference type="GO" id="GO:0005829">
    <property type="term" value="C:cytosol"/>
    <property type="evidence" value="ECO:0007669"/>
    <property type="project" value="TreeGrafter"/>
</dbReference>
<dbReference type="InterPro" id="IPR000037">
    <property type="entry name" value="SsrA-bd_prot"/>
</dbReference>
<dbReference type="PROSITE" id="PS01317">
    <property type="entry name" value="SSRP"/>
    <property type="match status" value="1"/>
</dbReference>
<dbReference type="PANTHER" id="PTHR30308:SF2">
    <property type="entry name" value="SSRA-BINDING PROTEIN"/>
    <property type="match status" value="1"/>
</dbReference>
<keyword evidence="1 3" id="KW-0963">Cytoplasm</keyword>
<reference evidence="4 5" key="1">
    <citation type="journal article" date="2015" name="Genome Announc.">
        <title>Complete Genome Sequence of Spiroplasma kunkelii Strain CR2-3x, Causal Agent of Corn Stunt Disease in Zea mays L.</title>
        <authorList>
            <person name="Davis R.E."/>
            <person name="Shao J."/>
            <person name="Dally E.L."/>
            <person name="Zhao Y."/>
            <person name="Gasparich G.E."/>
            <person name="Gaynor B.J."/>
            <person name="Athey J.C."/>
            <person name="Harrison N.A."/>
            <person name="Donofrio N."/>
        </authorList>
    </citation>
    <scope>NUCLEOTIDE SEQUENCE [LARGE SCALE GENOMIC DNA]</scope>
    <source>
        <strain evidence="4 5">CR2-3x</strain>
    </source>
</reference>
<accession>A0A0K2JIL4</accession>
<evidence type="ECO:0000313" key="5">
    <source>
        <dbReference type="Proteomes" id="UP000062963"/>
    </source>
</evidence>
<evidence type="ECO:0000256" key="1">
    <source>
        <dbReference type="ARBA" id="ARBA00022490"/>
    </source>
</evidence>
<dbReference type="PANTHER" id="PTHR30308">
    <property type="entry name" value="TMRNA-BINDING COMPONENT OF TRANS-TRANSLATION TAGGING COMPLEX"/>
    <property type="match status" value="1"/>
</dbReference>
<dbReference type="RefSeq" id="WP_053391457.1">
    <property type="nucleotide sequence ID" value="NZ_CP010899.1"/>
</dbReference>
<dbReference type="AlphaFoldDB" id="A0A0K2JIL4"/>
<dbReference type="Proteomes" id="UP000062963">
    <property type="component" value="Chromosome"/>
</dbReference>
<dbReference type="EMBL" id="CP010899">
    <property type="protein sequence ID" value="ALA98440.1"/>
    <property type="molecule type" value="Genomic_DNA"/>
</dbReference>
<comment type="similarity">
    <text evidence="3">Belongs to the SmpB family.</text>
</comment>
<dbReference type="InterPro" id="IPR020081">
    <property type="entry name" value="SsrA-bd_prot_CS"/>
</dbReference>
<dbReference type="NCBIfam" id="NF003843">
    <property type="entry name" value="PRK05422.1"/>
    <property type="match status" value="1"/>
</dbReference>
<comment type="function">
    <text evidence="3">Required for rescue of stalled ribosomes mediated by trans-translation. Binds to transfer-messenger RNA (tmRNA), required for stable association of tmRNA with ribosomes. tmRNA and SmpB together mimic tRNA shape, replacing the anticodon stem-loop with SmpB. tmRNA is encoded by the ssrA gene; the 2 termini fold to resemble tRNA(Ala) and it encodes a 'tag peptide', a short internal open reading frame. During trans-translation Ala-aminoacylated tmRNA acts like a tRNA, entering the A-site of stalled ribosomes, displacing the stalled mRNA. The ribosome then switches to translate the ORF on the tmRNA; the nascent peptide is terminated with the 'tag peptide' encoded by the tmRNA and targeted for degradation. The ribosome is freed to recommence translation, which seems to be the essential function of trans-translation.</text>
</comment>
<dbReference type="GO" id="GO:0003723">
    <property type="term" value="F:RNA binding"/>
    <property type="evidence" value="ECO:0007669"/>
    <property type="project" value="UniProtKB-UniRule"/>
</dbReference>
<proteinExistence type="inferred from homology"/>
<dbReference type="Gene3D" id="2.40.280.10">
    <property type="match status" value="1"/>
</dbReference>
<dbReference type="STRING" id="273035.SKUN_001582"/>
<dbReference type="InterPro" id="IPR023620">
    <property type="entry name" value="SmpB"/>
</dbReference>
<dbReference type="GO" id="GO:0070929">
    <property type="term" value="P:trans-translation"/>
    <property type="evidence" value="ECO:0007669"/>
    <property type="project" value="UniProtKB-UniRule"/>
</dbReference>
<dbReference type="CDD" id="cd09294">
    <property type="entry name" value="SmpB"/>
    <property type="match status" value="1"/>
</dbReference>